<evidence type="ECO:0000313" key="1">
    <source>
        <dbReference type="EMBL" id="VVE13136.1"/>
    </source>
</evidence>
<dbReference type="EMBL" id="CABPRV010000005">
    <property type="protein sequence ID" value="VVE13136.1"/>
    <property type="molecule type" value="Genomic_DNA"/>
</dbReference>
<sequence>MAVPSLTTDDFLRAFQGLLPRGAVWPRDPDALQTRVFRGMCGVYAQNTARANNLLIDAFPGTTFELLPEWEATLGLPDTCAGASPTVEARRAQVVARLAAVGGQSVAYFTQLAANLGYAITIDQFAPFRFGQSTFGSQFGRDDWLFAWRVNAPSYSIRYFSFGVSSFGEPFASWGNNVLQCEILAYAPAHTIPLFNYS</sequence>
<keyword evidence="2" id="KW-1185">Reference proteome</keyword>
<protein>
    <submittedName>
        <fullName evidence="1">Phage tail protein</fullName>
    </submittedName>
</protein>
<name>A0ABY6W152_9BURK</name>
<evidence type="ECO:0000313" key="2">
    <source>
        <dbReference type="Proteomes" id="UP000366065"/>
    </source>
</evidence>
<reference evidence="1 2" key="1">
    <citation type="submission" date="2019-08" db="EMBL/GenBank/DDBJ databases">
        <authorList>
            <person name="Peeters C."/>
        </authorList>
    </citation>
    <scope>NUCLEOTIDE SEQUENCE [LARGE SCALE GENOMIC DNA]</scope>
    <source>
        <strain evidence="1 2">LMG 20602</strain>
    </source>
</reference>
<dbReference type="RefSeq" id="WP_150721668.1">
    <property type="nucleotide sequence ID" value="NZ_CABPRV010000005.1"/>
</dbReference>
<proteinExistence type="predicted"/>
<comment type="caution">
    <text evidence="1">The sequence shown here is derived from an EMBL/GenBank/DDBJ whole genome shotgun (WGS) entry which is preliminary data.</text>
</comment>
<organism evidence="1 2">
    <name type="scientific">Pandoraea capi</name>
    <dbReference type="NCBI Taxonomy" id="2508286"/>
    <lineage>
        <taxon>Bacteria</taxon>
        <taxon>Pseudomonadati</taxon>
        <taxon>Pseudomonadota</taxon>
        <taxon>Betaproteobacteria</taxon>
        <taxon>Burkholderiales</taxon>
        <taxon>Burkholderiaceae</taxon>
        <taxon>Pandoraea</taxon>
    </lineage>
</organism>
<gene>
    <name evidence="1" type="ORF">PCA20602_02741</name>
</gene>
<dbReference type="InterPro" id="IPR018755">
    <property type="entry name" value="Phage_Mu_Gp48"/>
</dbReference>
<dbReference type="Pfam" id="PF10076">
    <property type="entry name" value="Phage_Mu_Gp48"/>
    <property type="match status" value="1"/>
</dbReference>
<dbReference type="Proteomes" id="UP000366065">
    <property type="component" value="Unassembled WGS sequence"/>
</dbReference>
<accession>A0ABY6W152</accession>